<dbReference type="EMBL" id="AVQI01000056">
    <property type="protein sequence ID" value="ERK01461.1"/>
    <property type="molecule type" value="Genomic_DNA"/>
</dbReference>
<dbReference type="Proteomes" id="UP000016646">
    <property type="component" value="Unassembled WGS sequence"/>
</dbReference>
<name>A0ABP2YN58_TRESO</name>
<sequence length="40" mass="4710">MRRALSIDVPPNFKVIIIFLLKDIVYDNKKDVRTQYGDLT</sequence>
<accession>A0ABP2YN58</accession>
<organism evidence="1 2">
    <name type="scientific">Treponema socranskii subsp. socranskii VPI DR56BR1116 = ATCC 35536</name>
    <dbReference type="NCBI Taxonomy" id="1125725"/>
    <lineage>
        <taxon>Bacteria</taxon>
        <taxon>Pseudomonadati</taxon>
        <taxon>Spirochaetota</taxon>
        <taxon>Spirochaetia</taxon>
        <taxon>Spirochaetales</taxon>
        <taxon>Treponemataceae</taxon>
        <taxon>Treponema</taxon>
    </lineage>
</organism>
<protein>
    <submittedName>
        <fullName evidence="1">Uncharacterized protein</fullName>
    </submittedName>
</protein>
<proteinExistence type="predicted"/>
<keyword evidence="2" id="KW-1185">Reference proteome</keyword>
<comment type="caution">
    <text evidence="1">The sequence shown here is derived from an EMBL/GenBank/DDBJ whole genome shotgun (WGS) entry which is preliminary data.</text>
</comment>
<evidence type="ECO:0000313" key="1">
    <source>
        <dbReference type="EMBL" id="ERK01461.1"/>
    </source>
</evidence>
<evidence type="ECO:0000313" key="2">
    <source>
        <dbReference type="Proteomes" id="UP000016646"/>
    </source>
</evidence>
<reference evidence="1 2" key="1">
    <citation type="submission" date="2013-08" db="EMBL/GenBank/DDBJ databases">
        <authorList>
            <person name="Durkin A.S."/>
            <person name="Haft D.R."/>
            <person name="McCorrison J."/>
            <person name="Torralba M."/>
            <person name="Gillis M."/>
            <person name="Haft D.H."/>
            <person name="Methe B."/>
            <person name="Sutton G."/>
            <person name="Nelson K.E."/>
        </authorList>
    </citation>
    <scope>NUCLEOTIDE SEQUENCE [LARGE SCALE GENOMIC DNA]</scope>
    <source>
        <strain evidence="1 2">ATCC 35536</strain>
    </source>
</reference>
<gene>
    <name evidence="1" type="ORF">HMPREF0860_1448</name>
</gene>